<comment type="cofactor">
    <cofactor evidence="1">
        <name>pyridoxal 5'-phosphate</name>
        <dbReference type="ChEBI" id="CHEBI:597326"/>
    </cofactor>
</comment>
<keyword evidence="3" id="KW-0663">Pyridoxal phosphate</keyword>
<dbReference type="Proteomes" id="UP000002654">
    <property type="component" value="Chromosome"/>
</dbReference>
<dbReference type="GO" id="GO:0005737">
    <property type="term" value="C:cytoplasm"/>
    <property type="evidence" value="ECO:0007669"/>
    <property type="project" value="TreeGrafter"/>
</dbReference>
<dbReference type="EMBL" id="FN869859">
    <property type="protein sequence ID" value="CCC82708.1"/>
    <property type="molecule type" value="Genomic_DNA"/>
</dbReference>
<dbReference type="InterPro" id="IPR015421">
    <property type="entry name" value="PyrdxlP-dep_Trfase_major"/>
</dbReference>
<evidence type="ECO:0000256" key="1">
    <source>
        <dbReference type="ARBA" id="ARBA00001933"/>
    </source>
</evidence>
<evidence type="ECO:0000313" key="5">
    <source>
        <dbReference type="Proteomes" id="UP000002654"/>
    </source>
</evidence>
<sequence length="383" mass="41958">MRRKTLAVRGHGWRDQFGSPLPPIYTTAIFEQVGEARKSDRGADLKYAREENPTVRAFERAVAQLELGEDALAFNSGMASITTLSFYLLSSGDLLLTTKEAYGATLKFFSFLEGKYGVKAVKVFPETDAVVEAVKGRPKVVFLETITNPTLRVLDVPEVIKAARDIGATVVVDNTFATPVLANPLGWGADYVVHSATKYIAGHNDVVGGVVVGKRIELELWSHRAMLGSIMQPFEAFLCLRGMKTLFQRVEAQSKSAMAIAEFLSEHSKVKEVLYPGLPTHPNHDVARRLFGGLYGGVLSFRVRGGRREVERVLSSLKLITPSPSLGGTETIATYPILSAASPIPEEDRRELGITEDLIRLSVGLEDVEDLIEDLDQALKSIN</sequence>
<dbReference type="PANTHER" id="PTHR11808">
    <property type="entry name" value="TRANS-SULFURATION ENZYME FAMILY MEMBER"/>
    <property type="match status" value="1"/>
</dbReference>
<dbReference type="Gene3D" id="3.40.640.10">
    <property type="entry name" value="Type I PLP-dependent aspartate aminotransferase-like (Major domain)"/>
    <property type="match status" value="1"/>
</dbReference>
<dbReference type="GO" id="GO:0003962">
    <property type="term" value="F:cystathionine gamma-synthase activity"/>
    <property type="evidence" value="ECO:0007669"/>
    <property type="project" value="UniProtKB-EC"/>
</dbReference>
<keyword evidence="5" id="KW-1185">Reference proteome</keyword>
<reference evidence="4 5" key="1">
    <citation type="journal article" date="2011" name="PLoS ONE">
        <title>The complete genome sequence of Thermoproteus tenax: a physiologically versatile member of the Crenarchaeota.</title>
        <authorList>
            <person name="Siebers B."/>
            <person name="Zaparty M."/>
            <person name="Raddatz G."/>
            <person name="Tjaden B."/>
            <person name="Albers S.V."/>
            <person name="Bell S.D."/>
            <person name="Blombach F."/>
            <person name="Kletzin A."/>
            <person name="Kyrpides N."/>
            <person name="Lanz C."/>
            <person name="Plagens A."/>
            <person name="Rampp M."/>
            <person name="Rosinus A."/>
            <person name="von Jan M."/>
            <person name="Makarova K.S."/>
            <person name="Klenk H.P."/>
            <person name="Schuster S.C."/>
            <person name="Hensel R."/>
        </authorList>
    </citation>
    <scope>NUCLEOTIDE SEQUENCE [LARGE SCALE GENOMIC DNA]</scope>
    <source>
        <strain evidence="5">ATCC 35583 / DSM 2078 / JCM 9277 / NBRC 100435 / Kra 1</strain>
    </source>
</reference>
<dbReference type="PaxDb" id="768679-TTX_2096"/>
<dbReference type="InterPro" id="IPR015424">
    <property type="entry name" value="PyrdxlP-dep_Trfase"/>
</dbReference>
<name>G4RMN2_THETK</name>
<protein>
    <submittedName>
        <fullName evidence="4">Cystathionine gamma-synthase</fullName>
        <ecNumber evidence="4">2.5.1.48</ecNumber>
    </submittedName>
</protein>
<dbReference type="RefSeq" id="WP_014127961.1">
    <property type="nucleotide sequence ID" value="NC_016070.1"/>
</dbReference>
<dbReference type="GO" id="GO:0004123">
    <property type="term" value="F:cystathionine gamma-lyase activity"/>
    <property type="evidence" value="ECO:0007669"/>
    <property type="project" value="TreeGrafter"/>
</dbReference>
<dbReference type="InterPro" id="IPR054542">
    <property type="entry name" value="Cys_met_metab_PP"/>
</dbReference>
<dbReference type="PIRSF" id="PIRSF001434">
    <property type="entry name" value="CGS"/>
    <property type="match status" value="1"/>
</dbReference>
<keyword evidence="4" id="KW-0808">Transferase</keyword>
<dbReference type="Pfam" id="PF01053">
    <property type="entry name" value="Cys_Met_Meta_PP"/>
    <property type="match status" value="1"/>
</dbReference>
<evidence type="ECO:0000256" key="2">
    <source>
        <dbReference type="ARBA" id="ARBA00009077"/>
    </source>
</evidence>
<dbReference type="OrthoDB" id="43458at2157"/>
<dbReference type="GO" id="GO:0019346">
    <property type="term" value="P:transsulfuration"/>
    <property type="evidence" value="ECO:0007669"/>
    <property type="project" value="InterPro"/>
</dbReference>
<dbReference type="EC" id="2.5.1.48" evidence="4"/>
<dbReference type="GO" id="GO:0019343">
    <property type="term" value="P:cysteine biosynthetic process via cystathionine"/>
    <property type="evidence" value="ECO:0007669"/>
    <property type="project" value="TreeGrafter"/>
</dbReference>
<dbReference type="PATRIC" id="fig|768679.9.peg.2120"/>
<dbReference type="PANTHER" id="PTHR11808:SF15">
    <property type="entry name" value="CYSTATHIONINE GAMMA-LYASE"/>
    <property type="match status" value="1"/>
</dbReference>
<dbReference type="FunFam" id="3.40.640.10:FF:000046">
    <property type="entry name" value="Cystathionine gamma-lyase"/>
    <property type="match status" value="1"/>
</dbReference>
<dbReference type="InterPro" id="IPR000277">
    <property type="entry name" value="Cys/Met-Metab_PyrdxlP-dep_enz"/>
</dbReference>
<dbReference type="CDD" id="cd00614">
    <property type="entry name" value="CGS_like"/>
    <property type="match status" value="1"/>
</dbReference>
<dbReference type="GeneID" id="11262984"/>
<evidence type="ECO:0000256" key="3">
    <source>
        <dbReference type="ARBA" id="ARBA00022898"/>
    </source>
</evidence>
<dbReference type="HOGENOM" id="CLU_018986_2_0_2"/>
<dbReference type="PROSITE" id="PS00868">
    <property type="entry name" value="CYS_MET_METAB_PP"/>
    <property type="match status" value="1"/>
</dbReference>
<dbReference type="STRING" id="768679.TTX_2096"/>
<dbReference type="KEGG" id="ttn:TTX_2096"/>
<dbReference type="SUPFAM" id="SSF53383">
    <property type="entry name" value="PLP-dependent transferases"/>
    <property type="match status" value="1"/>
</dbReference>
<gene>
    <name evidence="4" type="primary">ctH</name>
    <name evidence="4" type="ordered locus">TTX_2096</name>
</gene>
<proteinExistence type="inferred from homology"/>
<accession>G4RMN2</accession>
<organism evidence="4 5">
    <name type="scientific">Thermoproteus tenax (strain ATCC 35583 / DSM 2078 / JCM 9277 / NBRC 100435 / Kra 1)</name>
    <dbReference type="NCBI Taxonomy" id="768679"/>
    <lineage>
        <taxon>Archaea</taxon>
        <taxon>Thermoproteota</taxon>
        <taxon>Thermoprotei</taxon>
        <taxon>Thermoproteales</taxon>
        <taxon>Thermoproteaceae</taxon>
        <taxon>Thermoproteus</taxon>
    </lineage>
</organism>
<dbReference type="AlphaFoldDB" id="G4RMN2"/>
<evidence type="ECO:0000313" key="4">
    <source>
        <dbReference type="EMBL" id="CCC82708.1"/>
    </source>
</evidence>
<dbReference type="Gene3D" id="3.90.1150.10">
    <property type="entry name" value="Aspartate Aminotransferase, domain 1"/>
    <property type="match status" value="1"/>
</dbReference>
<comment type="similarity">
    <text evidence="2">Belongs to the trans-sulfuration enzymes family.</text>
</comment>
<dbReference type="NCBIfam" id="NF006347">
    <property type="entry name" value="PRK08574.1"/>
    <property type="match status" value="1"/>
</dbReference>
<dbReference type="eggNOG" id="arCOG00060">
    <property type="taxonomic scope" value="Archaea"/>
</dbReference>
<dbReference type="InterPro" id="IPR015422">
    <property type="entry name" value="PyrdxlP-dep_Trfase_small"/>
</dbReference>
<dbReference type="GO" id="GO:0030170">
    <property type="term" value="F:pyridoxal phosphate binding"/>
    <property type="evidence" value="ECO:0007669"/>
    <property type="project" value="InterPro"/>
</dbReference>